<dbReference type="OrthoDB" id="7862095at2759"/>
<name>A0A165WVV7_9AGAM</name>
<feature type="transmembrane region" description="Helical" evidence="1">
    <location>
        <begin position="55"/>
        <end position="80"/>
    </location>
</feature>
<protein>
    <recommendedName>
        <fullName evidence="4">MARVEL domain-containing protein</fullName>
    </recommendedName>
</protein>
<keyword evidence="1" id="KW-0472">Membrane</keyword>
<organism evidence="2 3">
    <name type="scientific">Athelia psychrophila</name>
    <dbReference type="NCBI Taxonomy" id="1759441"/>
    <lineage>
        <taxon>Eukaryota</taxon>
        <taxon>Fungi</taxon>
        <taxon>Dikarya</taxon>
        <taxon>Basidiomycota</taxon>
        <taxon>Agaricomycotina</taxon>
        <taxon>Agaricomycetes</taxon>
        <taxon>Agaricomycetidae</taxon>
        <taxon>Atheliales</taxon>
        <taxon>Atheliaceae</taxon>
        <taxon>Athelia</taxon>
    </lineage>
</organism>
<evidence type="ECO:0000256" key="1">
    <source>
        <dbReference type="SAM" id="Phobius"/>
    </source>
</evidence>
<reference evidence="2 3" key="1">
    <citation type="journal article" date="2016" name="Mol. Biol. Evol.">
        <title>Comparative Genomics of Early-Diverging Mushroom-Forming Fungi Provides Insights into the Origins of Lignocellulose Decay Capabilities.</title>
        <authorList>
            <person name="Nagy L.G."/>
            <person name="Riley R."/>
            <person name="Tritt A."/>
            <person name="Adam C."/>
            <person name="Daum C."/>
            <person name="Floudas D."/>
            <person name="Sun H."/>
            <person name="Yadav J.S."/>
            <person name="Pangilinan J."/>
            <person name="Larsson K.H."/>
            <person name="Matsuura K."/>
            <person name="Barry K."/>
            <person name="Labutti K."/>
            <person name="Kuo R."/>
            <person name="Ohm R.A."/>
            <person name="Bhattacharya S.S."/>
            <person name="Shirouzu T."/>
            <person name="Yoshinaga Y."/>
            <person name="Martin F.M."/>
            <person name="Grigoriev I.V."/>
            <person name="Hibbett D.S."/>
        </authorList>
    </citation>
    <scope>NUCLEOTIDE SEQUENCE [LARGE SCALE GENOMIC DNA]</scope>
    <source>
        <strain evidence="2 3">CBS 109695</strain>
    </source>
</reference>
<evidence type="ECO:0008006" key="4">
    <source>
        <dbReference type="Google" id="ProtNLM"/>
    </source>
</evidence>
<evidence type="ECO:0000313" key="2">
    <source>
        <dbReference type="EMBL" id="KZP07955.1"/>
    </source>
</evidence>
<gene>
    <name evidence="2" type="ORF">FIBSPDRAFT_965225</name>
</gene>
<keyword evidence="3" id="KW-1185">Reference proteome</keyword>
<dbReference type="STRING" id="436010.A0A165WVV7"/>
<dbReference type="Proteomes" id="UP000076532">
    <property type="component" value="Unassembled WGS sequence"/>
</dbReference>
<sequence>MSRTHFLCCLPARLGVFIFSLLETLAAGFLAFVFINALIQNEKDHDQKLTKYATAVAIGYSIIATIVCLTSFAGFVGAIAKKARGIRAYATVTAYLLGVQIVWGVIGIIALWIESKAQYTQQCEAGQPEGSTANNDTCVNHMDTVKGVATGLILLSILLHAYQLHVIRGYADQLEMQHVNRDIILQGKYELGRTEDSRPMIAPDTSYAYADNAHSYGHVRGPSASYA</sequence>
<keyword evidence="1" id="KW-1133">Transmembrane helix</keyword>
<dbReference type="AlphaFoldDB" id="A0A165WVV7"/>
<proteinExistence type="predicted"/>
<feature type="transmembrane region" description="Helical" evidence="1">
    <location>
        <begin position="92"/>
        <end position="113"/>
    </location>
</feature>
<feature type="transmembrane region" description="Helical" evidence="1">
    <location>
        <begin position="12"/>
        <end position="35"/>
    </location>
</feature>
<keyword evidence="1" id="KW-0812">Transmembrane</keyword>
<evidence type="ECO:0000313" key="3">
    <source>
        <dbReference type="Proteomes" id="UP000076532"/>
    </source>
</evidence>
<dbReference type="EMBL" id="KV417735">
    <property type="protein sequence ID" value="KZP07955.1"/>
    <property type="molecule type" value="Genomic_DNA"/>
</dbReference>
<accession>A0A165WVV7</accession>